<keyword evidence="2" id="KW-1185">Reference proteome</keyword>
<evidence type="ECO:0000313" key="1">
    <source>
        <dbReference type="EMBL" id="AQT25254.1"/>
    </source>
</evidence>
<sequence length="183" mass="21730">MKFLLINAENNYADEFDLEGFILVKGEEAERALQLIKVFDKVPDQEINFGTNESVYLHHTSWELKELSELEYNVILSTLGEQYGLLNVDYLLDAIEEGSLFKKERDAFNTAMQNLKEVFKPFNADYWKFVKFVESMPSFTQDGVYFDKISRYNQNFFRVTKEINGEEHYMEFVLEDCIEYHQY</sequence>
<organism evidence="1 2">
    <name type="scientific">Providencia phage vB_PreS_PR1</name>
    <dbReference type="NCBI Taxonomy" id="1931407"/>
    <lineage>
        <taxon>Viruses</taxon>
        <taxon>Duplodnaviria</taxon>
        <taxon>Heunggongvirae</taxon>
        <taxon>Uroviricota</taxon>
        <taxon>Caudoviricetes</taxon>
        <taxon>Demerecviridae</taxon>
        <taxon>Priunavirus</taxon>
        <taxon>Priunavirus PR1</taxon>
    </lineage>
</organism>
<dbReference type="EMBL" id="KY363465">
    <property type="protein sequence ID" value="AQT25254.1"/>
    <property type="molecule type" value="Genomic_DNA"/>
</dbReference>
<gene>
    <name evidence="1" type="ORF">PR1_65</name>
</gene>
<accession>A0A1S6KV14</accession>
<evidence type="ECO:0000313" key="2">
    <source>
        <dbReference type="Proteomes" id="UP000222417"/>
    </source>
</evidence>
<protein>
    <submittedName>
        <fullName evidence="1">Uncharacterized protein</fullName>
    </submittedName>
</protein>
<proteinExistence type="predicted"/>
<name>A0A1S6KV14_9CAUD</name>
<reference evidence="1 2" key="1">
    <citation type="submission" date="2016-12" db="EMBL/GenBank/DDBJ databases">
        <title>Providencia rettgeri phage vB-PreS_PR1 - a deep-branching member of the T5-like siphoviruses.</title>
        <authorList>
            <person name="Oliveira H."/>
            <person name="Pinto G."/>
            <person name="Hendrix H."/>
            <person name="Noben J.-P."/>
            <person name="Gawor J."/>
            <person name="Lobocka M."/>
            <person name="Lavigne R."/>
            <person name="Azeredo J."/>
        </authorList>
    </citation>
    <scope>NUCLEOTIDE SEQUENCE [LARGE SCALE GENOMIC DNA]</scope>
</reference>
<dbReference type="Proteomes" id="UP000222417">
    <property type="component" value="Segment"/>
</dbReference>